<dbReference type="GO" id="GO:0016020">
    <property type="term" value="C:membrane"/>
    <property type="evidence" value="ECO:0007669"/>
    <property type="project" value="UniProtKB-SubCell"/>
</dbReference>
<dbReference type="STRING" id="568069.A0A1J1J8K1"/>
<feature type="compositionally biased region" description="Low complexity" evidence="8">
    <location>
        <begin position="7"/>
        <end position="64"/>
    </location>
</feature>
<organism evidence="10 11">
    <name type="scientific">Clunio marinus</name>
    <dbReference type="NCBI Taxonomy" id="568069"/>
    <lineage>
        <taxon>Eukaryota</taxon>
        <taxon>Metazoa</taxon>
        <taxon>Ecdysozoa</taxon>
        <taxon>Arthropoda</taxon>
        <taxon>Hexapoda</taxon>
        <taxon>Insecta</taxon>
        <taxon>Pterygota</taxon>
        <taxon>Neoptera</taxon>
        <taxon>Endopterygota</taxon>
        <taxon>Diptera</taxon>
        <taxon>Nematocera</taxon>
        <taxon>Chironomoidea</taxon>
        <taxon>Chironomidae</taxon>
        <taxon>Clunio</taxon>
    </lineage>
</organism>
<dbReference type="AlphaFoldDB" id="A0A1J1J8K1"/>
<evidence type="ECO:0000256" key="9">
    <source>
        <dbReference type="SAM" id="Phobius"/>
    </source>
</evidence>
<evidence type="ECO:0000256" key="4">
    <source>
        <dbReference type="ARBA" id="ARBA00022729"/>
    </source>
</evidence>
<dbReference type="GO" id="GO:0031410">
    <property type="term" value="C:cytoplasmic vesicle"/>
    <property type="evidence" value="ECO:0007669"/>
    <property type="project" value="TreeGrafter"/>
</dbReference>
<keyword evidence="11" id="KW-1185">Reference proteome</keyword>
<evidence type="ECO:0000256" key="1">
    <source>
        <dbReference type="ARBA" id="ARBA00004479"/>
    </source>
</evidence>
<feature type="transmembrane region" description="Helical" evidence="9">
    <location>
        <begin position="86"/>
        <end position="107"/>
    </location>
</feature>
<evidence type="ECO:0000256" key="2">
    <source>
        <dbReference type="ARBA" id="ARBA00005341"/>
    </source>
</evidence>
<keyword evidence="4" id="KW-0732">Signal</keyword>
<protein>
    <submittedName>
        <fullName evidence="10">CLUMA_CG020925, isoform A</fullName>
    </submittedName>
</protein>
<dbReference type="PANTHER" id="PTHR11337:SF8">
    <property type="entry name" value="VISGUN, ISOFORM E"/>
    <property type="match status" value="1"/>
</dbReference>
<dbReference type="OrthoDB" id="6160056at2759"/>
<evidence type="ECO:0000256" key="8">
    <source>
        <dbReference type="SAM" id="MobiDB-lite"/>
    </source>
</evidence>
<evidence type="ECO:0000256" key="5">
    <source>
        <dbReference type="ARBA" id="ARBA00022989"/>
    </source>
</evidence>
<evidence type="ECO:0000256" key="7">
    <source>
        <dbReference type="ARBA" id="ARBA00023180"/>
    </source>
</evidence>
<dbReference type="EMBL" id="CVRI01000074">
    <property type="protein sequence ID" value="CRL08116.1"/>
    <property type="molecule type" value="Genomic_DNA"/>
</dbReference>
<keyword evidence="3 9" id="KW-0812">Transmembrane</keyword>
<keyword evidence="5 9" id="KW-1133">Transmembrane helix</keyword>
<name>A0A1J1J8K1_9DIPT</name>
<evidence type="ECO:0000313" key="11">
    <source>
        <dbReference type="Proteomes" id="UP000183832"/>
    </source>
</evidence>
<feature type="region of interest" description="Disordered" evidence="8">
    <location>
        <begin position="1"/>
        <end position="81"/>
    </location>
</feature>
<accession>A0A1J1J8K1</accession>
<comment type="subcellular location">
    <subcellularLocation>
        <location evidence="1">Membrane</location>
        <topology evidence="1">Single-pass type I membrane protein</topology>
    </subcellularLocation>
</comment>
<proteinExistence type="inferred from homology"/>
<evidence type="ECO:0000256" key="3">
    <source>
        <dbReference type="ARBA" id="ARBA00022692"/>
    </source>
</evidence>
<comment type="similarity">
    <text evidence="2">Belongs to the CD164 family.</text>
</comment>
<dbReference type="Proteomes" id="UP000183832">
    <property type="component" value="Unassembled WGS sequence"/>
</dbReference>
<keyword evidence="7" id="KW-0325">Glycoprotein</keyword>
<evidence type="ECO:0000256" key="6">
    <source>
        <dbReference type="ARBA" id="ARBA00023136"/>
    </source>
</evidence>
<sequence>MLSFNVSESDILDSTSSSKSIEIADIPSNDTTTSTISTSTDTTSTSSKTTTVPITPSTNIPTTVNPKTTQSPEPNHHSSHWSTTSFIGGIIFTLGLVAIVFIAWKFYKSRNERNYHTL</sequence>
<gene>
    <name evidence="10" type="primary">putative GH15532</name>
    <name evidence="10" type="ORF">CLUMA_CG020925</name>
</gene>
<dbReference type="Pfam" id="PF05283">
    <property type="entry name" value="MGC-24"/>
    <property type="match status" value="1"/>
</dbReference>
<keyword evidence="6 9" id="KW-0472">Membrane</keyword>
<dbReference type="PANTHER" id="PTHR11337">
    <property type="entry name" value="MUCIN/PORIMIN"/>
    <property type="match status" value="1"/>
</dbReference>
<dbReference type="InterPro" id="IPR007947">
    <property type="entry name" value="CD164_MGC24"/>
</dbReference>
<evidence type="ECO:0000313" key="10">
    <source>
        <dbReference type="EMBL" id="CRL08116.1"/>
    </source>
</evidence>
<reference evidence="10 11" key="1">
    <citation type="submission" date="2015-04" db="EMBL/GenBank/DDBJ databases">
        <authorList>
            <person name="Syromyatnikov M.Y."/>
            <person name="Popov V.N."/>
        </authorList>
    </citation>
    <scope>NUCLEOTIDE SEQUENCE [LARGE SCALE GENOMIC DNA]</scope>
</reference>